<reference evidence="2 3" key="1">
    <citation type="submission" date="2020-08" db="EMBL/GenBank/DDBJ databases">
        <title>Genomic Encyclopedia of Type Strains, Phase IV (KMG-IV): sequencing the most valuable type-strain genomes for metagenomic binning, comparative biology and taxonomic classification.</title>
        <authorList>
            <person name="Goeker M."/>
        </authorList>
    </citation>
    <scope>NUCLEOTIDE SEQUENCE [LARGE SCALE GENOMIC DNA]</scope>
    <source>
        <strain evidence="2 3">DSM 103570</strain>
    </source>
</reference>
<dbReference type="Pfam" id="PF00300">
    <property type="entry name" value="His_Phos_1"/>
    <property type="match status" value="1"/>
</dbReference>
<evidence type="ECO:0000313" key="3">
    <source>
        <dbReference type="Proteomes" id="UP000588647"/>
    </source>
</evidence>
<comment type="caution">
    <text evidence="2">The sequence shown here is derived from an EMBL/GenBank/DDBJ whole genome shotgun (WGS) entry which is preliminary data.</text>
</comment>
<protein>
    <submittedName>
        <fullName evidence="2">Phosphohistidine phosphatase SixA</fullName>
    </submittedName>
</protein>
<evidence type="ECO:0000256" key="1">
    <source>
        <dbReference type="SAM" id="SignalP"/>
    </source>
</evidence>
<dbReference type="AlphaFoldDB" id="A0A7W6HCX0"/>
<accession>A0A7W6HCX0</accession>
<name>A0A7W6HCX0_9HYPH</name>
<keyword evidence="3" id="KW-1185">Reference proteome</keyword>
<evidence type="ECO:0000313" key="2">
    <source>
        <dbReference type="EMBL" id="MBB4002731.1"/>
    </source>
</evidence>
<dbReference type="EMBL" id="JACIEM010000002">
    <property type="protein sequence ID" value="MBB4002731.1"/>
    <property type="molecule type" value="Genomic_DNA"/>
</dbReference>
<feature type="signal peptide" evidence="1">
    <location>
        <begin position="1"/>
        <end position="23"/>
    </location>
</feature>
<sequence>MPTIFNRLVLCALFVLAALPAFAQDSWLQARAPGTHLLMRHALAPGTGDPAGFALGDCATQRNLSEAGRRQARQIGERLRSNGVAVDVVLTSRWCRSSETAELLGVGPVTSEPAIDTFFQNRQTAPDQTAALKARLTGLDAAGRKAVLVTHQVNITALTDIFPASGEIVLIRLDPDGGIGVAGRIRPE</sequence>
<feature type="chain" id="PRO_5031473117" evidence="1">
    <location>
        <begin position="24"/>
        <end position="188"/>
    </location>
</feature>
<keyword evidence="1" id="KW-0732">Signal</keyword>
<organism evidence="2 3">
    <name type="scientific">Aurantimonas endophytica</name>
    <dbReference type="NCBI Taxonomy" id="1522175"/>
    <lineage>
        <taxon>Bacteria</taxon>
        <taxon>Pseudomonadati</taxon>
        <taxon>Pseudomonadota</taxon>
        <taxon>Alphaproteobacteria</taxon>
        <taxon>Hyphomicrobiales</taxon>
        <taxon>Aurantimonadaceae</taxon>
        <taxon>Aurantimonas</taxon>
    </lineage>
</organism>
<dbReference type="RefSeq" id="WP_183207283.1">
    <property type="nucleotide sequence ID" value="NZ_JAAAMM010000002.1"/>
</dbReference>
<dbReference type="Proteomes" id="UP000588647">
    <property type="component" value="Unassembled WGS sequence"/>
</dbReference>
<dbReference type="Gene3D" id="3.40.50.1240">
    <property type="entry name" value="Phosphoglycerate mutase-like"/>
    <property type="match status" value="1"/>
</dbReference>
<gene>
    <name evidence="2" type="ORF">GGR03_001806</name>
</gene>
<dbReference type="InterPro" id="IPR029033">
    <property type="entry name" value="His_PPase_superfam"/>
</dbReference>
<dbReference type="SUPFAM" id="SSF53254">
    <property type="entry name" value="Phosphoglycerate mutase-like"/>
    <property type="match status" value="1"/>
</dbReference>
<dbReference type="CDD" id="cd07040">
    <property type="entry name" value="HP"/>
    <property type="match status" value="1"/>
</dbReference>
<dbReference type="InterPro" id="IPR013078">
    <property type="entry name" value="His_Pase_superF_clade-1"/>
</dbReference>
<proteinExistence type="predicted"/>